<comment type="subcellular location">
    <subcellularLocation>
        <location evidence="1">Mitochondrion</location>
    </subcellularLocation>
</comment>
<evidence type="ECO:0000313" key="5">
    <source>
        <dbReference type="EMBL" id="CEP10828.1"/>
    </source>
</evidence>
<keyword evidence="6" id="KW-1185">Reference proteome</keyword>
<evidence type="ECO:0000256" key="1">
    <source>
        <dbReference type="ARBA" id="ARBA00004173"/>
    </source>
</evidence>
<dbReference type="PANTHER" id="PTHR13126:SF0">
    <property type="entry name" value="ATP SYNTHASE MITOCHONDRIAL F1 COMPLEX ASSEMBLY FACTOR 1"/>
    <property type="match status" value="1"/>
</dbReference>
<evidence type="ECO:0000256" key="2">
    <source>
        <dbReference type="ARBA" id="ARBA00009116"/>
    </source>
</evidence>
<gene>
    <name evidence="5" type="primary">PARPA_04616.1 scaffold 14707</name>
</gene>
<keyword evidence="4" id="KW-0496">Mitochondrion</keyword>
<reference evidence="5 6" key="1">
    <citation type="submission" date="2014-09" db="EMBL/GenBank/DDBJ databases">
        <authorList>
            <person name="Ellenberger Sabrina"/>
        </authorList>
    </citation>
    <scope>NUCLEOTIDE SEQUENCE [LARGE SCALE GENOMIC DNA]</scope>
    <source>
        <strain evidence="5 6">CBS 412.66</strain>
    </source>
</reference>
<evidence type="ECO:0008006" key="7">
    <source>
        <dbReference type="Google" id="ProtNLM"/>
    </source>
</evidence>
<comment type="similarity">
    <text evidence="2">Belongs to the ATP11 family.</text>
</comment>
<dbReference type="EMBL" id="LN725407">
    <property type="protein sequence ID" value="CEP10828.1"/>
    <property type="molecule type" value="Genomic_DNA"/>
</dbReference>
<dbReference type="OrthoDB" id="16535at2759"/>
<proteinExistence type="inferred from homology"/>
<dbReference type="Pfam" id="PF06644">
    <property type="entry name" value="ATP11"/>
    <property type="match status" value="1"/>
</dbReference>
<dbReference type="AlphaFoldDB" id="A0A0B7N5V7"/>
<organism evidence="5 6">
    <name type="scientific">Parasitella parasitica</name>
    <dbReference type="NCBI Taxonomy" id="35722"/>
    <lineage>
        <taxon>Eukaryota</taxon>
        <taxon>Fungi</taxon>
        <taxon>Fungi incertae sedis</taxon>
        <taxon>Mucoromycota</taxon>
        <taxon>Mucoromycotina</taxon>
        <taxon>Mucoromycetes</taxon>
        <taxon>Mucorales</taxon>
        <taxon>Mucorineae</taxon>
        <taxon>Mucoraceae</taxon>
        <taxon>Parasitella</taxon>
    </lineage>
</organism>
<name>A0A0B7N5V7_9FUNG</name>
<evidence type="ECO:0000313" key="6">
    <source>
        <dbReference type="Proteomes" id="UP000054107"/>
    </source>
</evidence>
<accession>A0A0B7N5V7</accession>
<dbReference type="PANTHER" id="PTHR13126">
    <property type="entry name" value="CHAPERONE ATP11"/>
    <property type="match status" value="1"/>
</dbReference>
<evidence type="ECO:0000256" key="3">
    <source>
        <dbReference type="ARBA" id="ARBA00022946"/>
    </source>
</evidence>
<dbReference type="InterPro" id="IPR010591">
    <property type="entry name" value="ATP11"/>
</dbReference>
<dbReference type="Proteomes" id="UP000054107">
    <property type="component" value="Unassembled WGS sequence"/>
</dbReference>
<dbReference type="STRING" id="35722.A0A0B7N5V7"/>
<dbReference type="GO" id="GO:0033615">
    <property type="term" value="P:mitochondrial proton-transporting ATP synthase complex assembly"/>
    <property type="evidence" value="ECO:0007669"/>
    <property type="project" value="TreeGrafter"/>
</dbReference>
<sequence length="299" mass="33778">MISTVYRQLAKSLNAQPKKLTSRPLFQLERRLVPSKLGQGRFYTAPAYKAADFEAKYAQKIQDIAKREGLTVEELKQKIKDEAAQKLKAAQPKKAAPKVVAETAKKASAATIAAKSQLPYDSSAPTLDKLVKLDLLENETPENIAQIWNAGHANKDCITAVIPSDVYDKLYKRSQEYPMFVVPMPREEGVEFFFLQFNFHQVNFTSLLEYKTKGTEARPFLTLTHFPELEKSKGIVLMKGEINDDPRMLDTANAQFLAFALQQFYVTGGPDKLKLVEKFHKTPAEFDFQELIKAVETLV</sequence>
<keyword evidence="3" id="KW-0809">Transit peptide</keyword>
<dbReference type="GO" id="GO:0005739">
    <property type="term" value="C:mitochondrion"/>
    <property type="evidence" value="ECO:0007669"/>
    <property type="project" value="UniProtKB-SubCell"/>
</dbReference>
<evidence type="ECO:0000256" key="4">
    <source>
        <dbReference type="ARBA" id="ARBA00023128"/>
    </source>
</evidence>
<protein>
    <recommendedName>
        <fullName evidence="7">ATP11-domain-containing protein</fullName>
    </recommendedName>
</protein>